<evidence type="ECO:0000313" key="2">
    <source>
        <dbReference type="EMBL" id="OGM89101.1"/>
    </source>
</evidence>
<dbReference type="SUPFAM" id="SSF52540">
    <property type="entry name" value="P-loop containing nucleoside triphosphate hydrolases"/>
    <property type="match status" value="1"/>
</dbReference>
<comment type="caution">
    <text evidence="2">The sequence shown here is derived from an EMBL/GenBank/DDBJ whole genome shotgun (WGS) entry which is preliminary data.</text>
</comment>
<dbReference type="AlphaFoldDB" id="A0A1F8DKF9"/>
<proteinExistence type="predicted"/>
<dbReference type="PANTHER" id="PTHR30121">
    <property type="entry name" value="UNCHARACTERIZED PROTEIN YJGR-RELATED"/>
    <property type="match status" value="1"/>
</dbReference>
<dbReference type="Proteomes" id="UP000182002">
    <property type="component" value="Unassembled WGS sequence"/>
</dbReference>
<reference evidence="2 3" key="1">
    <citation type="journal article" date="2016" name="Nat. Commun.">
        <title>Thousands of microbial genomes shed light on interconnected biogeochemical processes in an aquifer system.</title>
        <authorList>
            <person name="Anantharaman K."/>
            <person name="Brown C.T."/>
            <person name="Hug L.A."/>
            <person name="Sharon I."/>
            <person name="Castelle C.J."/>
            <person name="Probst A.J."/>
            <person name="Thomas B.C."/>
            <person name="Singh A."/>
            <person name="Wilkins M.J."/>
            <person name="Karaoz U."/>
            <person name="Brodie E.L."/>
            <person name="Williams K.H."/>
            <person name="Hubbard S.S."/>
            <person name="Banfield J.F."/>
        </authorList>
    </citation>
    <scope>NUCLEOTIDE SEQUENCE [LARGE SCALE GENOMIC DNA]</scope>
</reference>
<evidence type="ECO:0000259" key="1">
    <source>
        <dbReference type="Pfam" id="PF10412"/>
    </source>
</evidence>
<dbReference type="InterPro" id="IPR051162">
    <property type="entry name" value="T4SS_component"/>
</dbReference>
<dbReference type="InterPro" id="IPR019476">
    <property type="entry name" value="T4SS_TraD_DNA-bd"/>
</dbReference>
<dbReference type="Gene3D" id="3.40.50.300">
    <property type="entry name" value="P-loop containing nucleotide triphosphate hydrolases"/>
    <property type="match status" value="2"/>
</dbReference>
<name>A0A1F8DKF9_9BACT</name>
<dbReference type="InterPro" id="IPR027417">
    <property type="entry name" value="P-loop_NTPase"/>
</dbReference>
<feature type="domain" description="Type IV secretion system coupling protein TraD DNA-binding" evidence="1">
    <location>
        <begin position="35"/>
        <end position="342"/>
    </location>
</feature>
<protein>
    <recommendedName>
        <fullName evidence="1">Type IV secretion system coupling protein TraD DNA-binding domain-containing protein</fullName>
    </recommendedName>
</protein>
<dbReference type="PANTHER" id="PTHR30121:SF11">
    <property type="entry name" value="AAA+ ATPASE DOMAIN-CONTAINING PROTEIN"/>
    <property type="match status" value="1"/>
</dbReference>
<gene>
    <name evidence="2" type="ORF">A3J77_01560</name>
</gene>
<dbReference type="Pfam" id="PF10412">
    <property type="entry name" value="TrwB_AAD_bind"/>
    <property type="match status" value="1"/>
</dbReference>
<dbReference type="EMBL" id="MGIO01000035">
    <property type="protein sequence ID" value="OGM89101.1"/>
    <property type="molecule type" value="Genomic_DNA"/>
</dbReference>
<dbReference type="CDD" id="cd01127">
    <property type="entry name" value="TrwB_TraG_TraD_VirD4"/>
    <property type="match status" value="1"/>
</dbReference>
<evidence type="ECO:0000313" key="3">
    <source>
        <dbReference type="Proteomes" id="UP000182002"/>
    </source>
</evidence>
<organism evidence="2 3">
    <name type="scientific">Candidatus Wolfebacteria bacterium RBG_13_41_7</name>
    <dbReference type="NCBI Taxonomy" id="1802554"/>
    <lineage>
        <taxon>Bacteria</taxon>
        <taxon>Candidatus Wolfeibacteriota</taxon>
    </lineage>
</organism>
<sequence>MNKLIQYLYFKFMEDITIFAKTNFRNRQARFGIKDDDRRRHMYIIGKTGMGKTNLLETMVISDIRAGKGVGVVDPHGEFAEKILDFVPEDRIDDVIYFNPADINWPIAFNPLERIDIEHRHLVASGIMGVFKKIWPDVWSARMEYILNNSLLSLLEYPSSTLLGIMRMLSDKEYRRKIVENLEDPVIKAFWLNEFAKYTQRLETEAVAAIQNKVGQFVSNPLIRNIIGQNHSAFDMRKVMDDGKILIVNLAKGKIGEDNSALLGAMMITKLQLAAMGRVDTEEKKRRDFYLYVDEFQNFSTESFASILSEARKYRLDLILAHQYIEQLDDKVRAAIFGNVGTLTCFRVGAEDAEFLEKEFMPEFTATDLVNLSKYSVYLKLMINGMASKPFSAETLEPFKSNAESLKDAIIENCRHRFSAPRHVVEEKIASEWLSTGRENFDERIQRRDEQSLGKMLAPQEQTARTEFPKKERKAVDIGDLRKTLEDSLKNIEEEDNHQI</sequence>
<accession>A0A1F8DKF9</accession>